<dbReference type="InterPro" id="IPR054502">
    <property type="entry name" value="bHLH-TF_ACT-like_plant"/>
</dbReference>
<dbReference type="EMBL" id="HG996471">
    <property type="protein sequence ID" value="CAG1847293.1"/>
    <property type="molecule type" value="Genomic_DNA"/>
</dbReference>
<dbReference type="InterPro" id="IPR036638">
    <property type="entry name" value="HLH_DNA-bd_sf"/>
</dbReference>
<keyword evidence="3" id="KW-0805">Transcription regulation</keyword>
<protein>
    <submittedName>
        <fullName evidence="10">(wild Malaysian banana) hypothetical protein</fullName>
    </submittedName>
</protein>
<evidence type="ECO:0000259" key="9">
    <source>
        <dbReference type="PROSITE" id="PS50888"/>
    </source>
</evidence>
<dbReference type="Pfam" id="PF22754">
    <property type="entry name" value="bHLH-TF_ACT-like_plant"/>
    <property type="match status" value="1"/>
</dbReference>
<keyword evidence="7" id="KW-0175">Coiled coil</keyword>
<gene>
    <name evidence="10" type="ORF">GSMUA_170880.1</name>
</gene>
<dbReference type="SUPFAM" id="SSF47459">
    <property type="entry name" value="HLH, helix-loop-helix DNA-binding domain"/>
    <property type="match status" value="1"/>
</dbReference>
<evidence type="ECO:0000256" key="3">
    <source>
        <dbReference type="ARBA" id="ARBA00023015"/>
    </source>
</evidence>
<dbReference type="PANTHER" id="PTHR46266:SF4">
    <property type="entry name" value="TRANSCRIPTION FACTOR TT8"/>
    <property type="match status" value="1"/>
</dbReference>
<accession>A0A8D7ACY9</accession>
<organism evidence="10">
    <name type="scientific">Musa acuminata subsp. malaccensis</name>
    <name type="common">Wild banana</name>
    <name type="synonym">Musa malaccensis</name>
    <dbReference type="NCBI Taxonomy" id="214687"/>
    <lineage>
        <taxon>Eukaryota</taxon>
        <taxon>Viridiplantae</taxon>
        <taxon>Streptophyta</taxon>
        <taxon>Embryophyta</taxon>
        <taxon>Tracheophyta</taxon>
        <taxon>Spermatophyta</taxon>
        <taxon>Magnoliopsida</taxon>
        <taxon>Liliopsida</taxon>
        <taxon>Zingiberales</taxon>
        <taxon>Musaceae</taxon>
        <taxon>Musa</taxon>
    </lineage>
</organism>
<feature type="coiled-coil region" evidence="7">
    <location>
        <begin position="508"/>
        <end position="535"/>
    </location>
</feature>
<evidence type="ECO:0000256" key="6">
    <source>
        <dbReference type="ARBA" id="ARBA00023242"/>
    </source>
</evidence>
<dbReference type="AlphaFoldDB" id="A0A8D7ACY9"/>
<sequence length="656" mass="73562">MVAPPSTGLQQALQAVVQSVHWTYSLFWQVCPQQGTLVWGDGYYNGGIKTRKTVQPVEVSTEEASLQRSQQLRELFESLSSGEANLPARRPCAALSPEDLTEAEWFYLMCISFSFPPGVGLPGKAFARQRHVWLTRANEVDSKAFSRAILAKVIVNSLYMLQTVVCIPLMDGVLELGNIEKVEEDMALIQHAKRFFTDYFDVHTKPALSEQSASNQFASADHALYHQQAPIIHQMNMETHASNQEEDDAHDHNEDYNDDDDDDGDDDGDGSCRSELKGMRYGVDVSMHHPAVAAAAAAAEEEEASELMQLEMSEDIRVGSVSDCSNNLDVEHMPDGESKKQRQDHDFSKNWHFLLEDLGNGFGFQQSLGTQVQDFSSEDAHYSETVSSILRHNMNRWVDASSFSYLVRSHNSAFSMWSCKRDHTVSSQGSSQWLLKSVLLNIRDRLCKLGDGRDGEGGNKLQKCATQEEVSANHVLAERRRREKLNERFMVLRSLVPFVTKMDKASILGDTIEYIEQLRRRIQDLEGRNRQQSSKRQCGSQVGNCKLDVQRRVGLSADKRKLQVLEGSNGMATTSVHVSMAEADALLELHCPCRDGLLLDIMQTLHELGLEVSSLQCSSTNGVFGAEMRSKMKEAYGRRVDIVELKKAIHQIISDH</sequence>
<feature type="region of interest" description="Disordered" evidence="8">
    <location>
        <begin position="241"/>
        <end position="275"/>
    </location>
</feature>
<evidence type="ECO:0000313" key="10">
    <source>
        <dbReference type="EMBL" id="CAG1847293.1"/>
    </source>
</evidence>
<dbReference type="Pfam" id="PF00010">
    <property type="entry name" value="HLH"/>
    <property type="match status" value="1"/>
</dbReference>
<reference evidence="10" key="1">
    <citation type="submission" date="2021-03" db="EMBL/GenBank/DDBJ databases">
        <authorList>
            <consortium name="Genoscope - CEA"/>
            <person name="William W."/>
        </authorList>
    </citation>
    <scope>NUCLEOTIDE SEQUENCE</scope>
    <source>
        <strain evidence="10">Doubled-haploid Pahang</strain>
    </source>
</reference>
<dbReference type="PROSITE" id="PS50888">
    <property type="entry name" value="BHLH"/>
    <property type="match status" value="1"/>
</dbReference>
<dbReference type="Gene3D" id="4.10.280.10">
    <property type="entry name" value="Helix-loop-helix DNA-binding domain"/>
    <property type="match status" value="1"/>
</dbReference>
<feature type="domain" description="BHLH" evidence="9">
    <location>
        <begin position="469"/>
        <end position="518"/>
    </location>
</feature>
<keyword evidence="4" id="KW-0010">Activator</keyword>
<comment type="similarity">
    <text evidence="2">Belongs to the bHLH protein family.</text>
</comment>
<dbReference type="InterPro" id="IPR025610">
    <property type="entry name" value="MYC/MYB_N"/>
</dbReference>
<dbReference type="Pfam" id="PF14215">
    <property type="entry name" value="bHLH-MYC_N"/>
    <property type="match status" value="1"/>
</dbReference>
<dbReference type="GO" id="GO:0046983">
    <property type="term" value="F:protein dimerization activity"/>
    <property type="evidence" value="ECO:0007669"/>
    <property type="project" value="InterPro"/>
</dbReference>
<comment type="subcellular location">
    <subcellularLocation>
        <location evidence="1">Nucleus</location>
    </subcellularLocation>
</comment>
<dbReference type="PANTHER" id="PTHR46266">
    <property type="entry name" value="TRANSCRIPTION FACTOR TT8"/>
    <property type="match status" value="1"/>
</dbReference>
<dbReference type="InterPro" id="IPR011598">
    <property type="entry name" value="bHLH_dom"/>
</dbReference>
<evidence type="ECO:0000256" key="5">
    <source>
        <dbReference type="ARBA" id="ARBA00023163"/>
    </source>
</evidence>
<dbReference type="GO" id="GO:0005634">
    <property type="term" value="C:nucleus"/>
    <property type="evidence" value="ECO:0007669"/>
    <property type="project" value="UniProtKB-SubCell"/>
</dbReference>
<evidence type="ECO:0000256" key="1">
    <source>
        <dbReference type="ARBA" id="ARBA00004123"/>
    </source>
</evidence>
<name>A0A8D7ACY9_MUSAM</name>
<evidence type="ECO:0000256" key="2">
    <source>
        <dbReference type="ARBA" id="ARBA00005510"/>
    </source>
</evidence>
<dbReference type="SMART" id="SM00353">
    <property type="entry name" value="HLH"/>
    <property type="match status" value="1"/>
</dbReference>
<keyword evidence="5" id="KW-0804">Transcription</keyword>
<keyword evidence="6" id="KW-0539">Nucleus</keyword>
<evidence type="ECO:0000256" key="8">
    <source>
        <dbReference type="SAM" id="MobiDB-lite"/>
    </source>
</evidence>
<proteinExistence type="inferred from homology"/>
<evidence type="ECO:0000256" key="7">
    <source>
        <dbReference type="SAM" id="Coils"/>
    </source>
</evidence>
<feature type="compositionally biased region" description="Acidic residues" evidence="8">
    <location>
        <begin position="256"/>
        <end position="269"/>
    </location>
</feature>
<evidence type="ECO:0000256" key="4">
    <source>
        <dbReference type="ARBA" id="ARBA00023159"/>
    </source>
</evidence>